<feature type="compositionally biased region" description="Polar residues" evidence="3">
    <location>
        <begin position="315"/>
        <end position="326"/>
    </location>
</feature>
<organism evidence="4 5">
    <name type="scientific">Agrocybe pediades</name>
    <dbReference type="NCBI Taxonomy" id="84607"/>
    <lineage>
        <taxon>Eukaryota</taxon>
        <taxon>Fungi</taxon>
        <taxon>Dikarya</taxon>
        <taxon>Basidiomycota</taxon>
        <taxon>Agaricomycotina</taxon>
        <taxon>Agaricomycetes</taxon>
        <taxon>Agaricomycetidae</taxon>
        <taxon>Agaricales</taxon>
        <taxon>Agaricineae</taxon>
        <taxon>Strophariaceae</taxon>
        <taxon>Agrocybe</taxon>
    </lineage>
</organism>
<evidence type="ECO:0000256" key="1">
    <source>
        <dbReference type="ARBA" id="ARBA00022737"/>
    </source>
</evidence>
<feature type="region of interest" description="Disordered" evidence="3">
    <location>
        <begin position="884"/>
        <end position="995"/>
    </location>
</feature>
<evidence type="ECO:0000313" key="5">
    <source>
        <dbReference type="Proteomes" id="UP000521872"/>
    </source>
</evidence>
<protein>
    <recommendedName>
        <fullName evidence="6">ARM repeat-containing protein</fullName>
    </recommendedName>
</protein>
<feature type="region of interest" description="Disordered" evidence="3">
    <location>
        <begin position="315"/>
        <end position="382"/>
    </location>
</feature>
<feature type="compositionally biased region" description="Polar residues" evidence="3">
    <location>
        <begin position="334"/>
        <end position="343"/>
    </location>
</feature>
<name>A0A8H4QPQ5_9AGAR</name>
<evidence type="ECO:0008006" key="6">
    <source>
        <dbReference type="Google" id="ProtNLM"/>
    </source>
</evidence>
<sequence length="1020" mass="111166">MSAPPTHIPLPPPPSWPDNFRLSPNAHNTPFFTPPTSPAPLQSPSLYYTPPSTPDHDLPTTQPALQTDDAFPQPTADQPVDFALDEDGLSTLEKIYLYSRSKQTFHRVFIAHALPGYLLQVTPQEAIEYVLPLLSGLAMDEDELVKEALAAELVSIIWWFFTHCQIIPDNLKPEEAYASSSTTVTISVQAFTPILGTLLLSSNPLVGGAARLAIVDLLSRMKKADDREHGAYHRHLQHSPGDILHPWEITMTSGEDDEDDEDPLPIGLFGTEERAMFTAEILQQVVIGMGRLDDELSQEQATTPTGSPMQVLAQGQQYPQEPSNDNPYFPPLPSNATSMQHPTMLSPGQGPERSQSADRHTFSPGAEFPPNSVNPVQTSVSDDHMDVDNAMELYPEEGDDEQAAVGRLSSMSLMAAVTASGVLDEDTQRAFVTELERIGRDSVYWVRREASFALGALAKVVPQELVINSLLPLFDTLRWDAVWHVRHSALFALPALLTRLSSAQRRTVALETLVALSVDQNATVRSGVLEALGEVIYTFKEDPEGPPQQLLDLFLSSRGERRTHEGQQVSIASPGSQTPLESFYSDSKRPLICAFNFPAVALTLGRERWGELREDYLQLAADSNIGVRRTLAASVGELAIIIGSENAQKDLADVWRTFIKTDEEDVRMKSIESVGKLIGVVGNEVGKLLVQELFTEWQEGSFRSWRERETIEKNLGDWIKLIGSDTFPLVSGLLKKGLEDNVASVREAAVSVVPEVWLAYLPQADAIMSLRHDLEQLAHSSNYRRRMTFIACQQALALSLDANGQPIVLHDEQFLGSVANLAEDKIEGVRIGVARFAASLYGALSHEERPIPTELDELVQKLLRDESHGVQSYVLDLSPGGTPMAIDQSSVSSASSTSTTASRRSRNHASQFATFSRPPRSPQQNSIPQPLSTGLISPLGSSPAASSHLGYFDRGAGSRDEANGHFQSHPPLVSGENRDSSAGSSSGPALNAQKTYFPSSEARAVAAAGANASESVSVPG</sequence>
<gene>
    <name evidence="4" type="ORF">D9613_002666</name>
</gene>
<dbReference type="GO" id="GO:0019888">
    <property type="term" value="F:protein phosphatase regulator activity"/>
    <property type="evidence" value="ECO:0007669"/>
    <property type="project" value="TreeGrafter"/>
</dbReference>
<dbReference type="PROSITE" id="PS50077">
    <property type="entry name" value="HEAT_REPEAT"/>
    <property type="match status" value="1"/>
</dbReference>
<reference evidence="4 5" key="1">
    <citation type="submission" date="2019-12" db="EMBL/GenBank/DDBJ databases">
        <authorList>
            <person name="Floudas D."/>
            <person name="Bentzer J."/>
            <person name="Ahren D."/>
            <person name="Johansson T."/>
            <person name="Persson P."/>
            <person name="Tunlid A."/>
        </authorList>
    </citation>
    <scope>NUCLEOTIDE SEQUENCE [LARGE SCALE GENOMIC DNA]</scope>
    <source>
        <strain evidence="4 5">CBS 102.39</strain>
    </source>
</reference>
<dbReference type="Proteomes" id="UP000521872">
    <property type="component" value="Unassembled WGS sequence"/>
</dbReference>
<accession>A0A8H4QPQ5</accession>
<evidence type="ECO:0000313" key="4">
    <source>
        <dbReference type="EMBL" id="KAF4614739.1"/>
    </source>
</evidence>
<dbReference type="InterPro" id="IPR021133">
    <property type="entry name" value="HEAT_type_2"/>
</dbReference>
<keyword evidence="1" id="KW-0677">Repeat</keyword>
<feature type="compositionally biased region" description="Polar residues" evidence="3">
    <location>
        <begin position="371"/>
        <end position="380"/>
    </location>
</feature>
<dbReference type="InterPro" id="IPR016024">
    <property type="entry name" value="ARM-type_fold"/>
</dbReference>
<proteinExistence type="predicted"/>
<dbReference type="InterPro" id="IPR011989">
    <property type="entry name" value="ARM-like"/>
</dbReference>
<feature type="compositionally biased region" description="Polar residues" evidence="3">
    <location>
        <begin position="922"/>
        <end position="945"/>
    </location>
</feature>
<dbReference type="Gene3D" id="1.25.10.10">
    <property type="entry name" value="Leucine-rich Repeat Variant"/>
    <property type="match status" value="1"/>
</dbReference>
<feature type="region of interest" description="Disordered" evidence="3">
    <location>
        <begin position="1"/>
        <end position="76"/>
    </location>
</feature>
<feature type="compositionally biased region" description="Pro residues" evidence="3">
    <location>
        <begin position="1"/>
        <end position="16"/>
    </location>
</feature>
<dbReference type="GO" id="GO:0005737">
    <property type="term" value="C:cytoplasm"/>
    <property type="evidence" value="ECO:0007669"/>
    <property type="project" value="TreeGrafter"/>
</dbReference>
<dbReference type="PANTHER" id="PTHR10648:SF1">
    <property type="entry name" value="SERINE_THREONINE-PROTEIN PHOSPHATASE 4 REGULATORY SUBUNIT 1"/>
    <property type="match status" value="1"/>
</dbReference>
<dbReference type="PANTHER" id="PTHR10648">
    <property type="entry name" value="SERINE/THREONINE-PROTEIN PHOSPHATASE PP2A 65 KDA REGULATORY SUBUNIT"/>
    <property type="match status" value="1"/>
</dbReference>
<dbReference type="AlphaFoldDB" id="A0A8H4QPQ5"/>
<evidence type="ECO:0000256" key="3">
    <source>
        <dbReference type="SAM" id="MobiDB-lite"/>
    </source>
</evidence>
<feature type="compositionally biased region" description="Low complexity" evidence="3">
    <location>
        <begin position="40"/>
        <end position="50"/>
    </location>
</feature>
<dbReference type="InterPro" id="IPR051023">
    <property type="entry name" value="PP2A_Regulatory_Subunit_A"/>
</dbReference>
<feature type="compositionally biased region" description="Low complexity" evidence="3">
    <location>
        <begin position="889"/>
        <end position="902"/>
    </location>
</feature>
<dbReference type="SUPFAM" id="SSF48371">
    <property type="entry name" value="ARM repeat"/>
    <property type="match status" value="1"/>
</dbReference>
<keyword evidence="5" id="KW-1185">Reference proteome</keyword>
<dbReference type="EMBL" id="JAACJL010000044">
    <property type="protein sequence ID" value="KAF4614739.1"/>
    <property type="molecule type" value="Genomic_DNA"/>
</dbReference>
<feature type="repeat" description="HEAT" evidence="2">
    <location>
        <begin position="612"/>
        <end position="650"/>
    </location>
</feature>
<feature type="compositionally biased region" description="Polar residues" evidence="3">
    <location>
        <begin position="980"/>
        <end position="995"/>
    </location>
</feature>
<evidence type="ECO:0000256" key="2">
    <source>
        <dbReference type="PROSITE-ProRule" id="PRU00103"/>
    </source>
</evidence>
<comment type="caution">
    <text evidence="4">The sequence shown here is derived from an EMBL/GenBank/DDBJ whole genome shotgun (WGS) entry which is preliminary data.</text>
</comment>